<dbReference type="RefSeq" id="WP_044242530.1">
    <property type="nucleotide sequence ID" value="NZ_ASRX01000025.1"/>
</dbReference>
<evidence type="ECO:0000256" key="6">
    <source>
        <dbReference type="SAM" id="Phobius"/>
    </source>
</evidence>
<name>A0A017T7P6_9BACT</name>
<accession>A0A017T7P6</accession>
<comment type="caution">
    <text evidence="7">The sequence shown here is derived from an EMBL/GenBank/DDBJ whole genome shotgun (WGS) entry which is preliminary data.</text>
</comment>
<dbReference type="PANTHER" id="PTHR30294">
    <property type="entry name" value="MEMBRANE COMPONENT OF ABC TRANSPORTER YHHJ-RELATED"/>
    <property type="match status" value="1"/>
</dbReference>
<dbReference type="GO" id="GO:0005886">
    <property type="term" value="C:plasma membrane"/>
    <property type="evidence" value="ECO:0007669"/>
    <property type="project" value="UniProtKB-SubCell"/>
</dbReference>
<feature type="transmembrane region" description="Helical" evidence="6">
    <location>
        <begin position="135"/>
        <end position="156"/>
    </location>
</feature>
<dbReference type="eggNOG" id="COG1277">
    <property type="taxonomic scope" value="Bacteria"/>
</dbReference>
<feature type="transmembrane region" description="Helical" evidence="6">
    <location>
        <begin position="97"/>
        <end position="123"/>
    </location>
</feature>
<keyword evidence="2" id="KW-1003">Cell membrane</keyword>
<evidence type="ECO:0000256" key="3">
    <source>
        <dbReference type="ARBA" id="ARBA00022692"/>
    </source>
</evidence>
<dbReference type="PANTHER" id="PTHR30294:SF29">
    <property type="entry name" value="MULTIDRUG ABC TRANSPORTER PERMEASE YBHS-RELATED"/>
    <property type="match status" value="1"/>
</dbReference>
<evidence type="ECO:0000313" key="7">
    <source>
        <dbReference type="EMBL" id="EYF05293.1"/>
    </source>
</evidence>
<dbReference type="Proteomes" id="UP000019678">
    <property type="component" value="Unassembled WGS sequence"/>
</dbReference>
<feature type="transmembrane region" description="Helical" evidence="6">
    <location>
        <begin position="163"/>
        <end position="183"/>
    </location>
</feature>
<evidence type="ECO:0000256" key="5">
    <source>
        <dbReference type="ARBA" id="ARBA00023136"/>
    </source>
</evidence>
<evidence type="ECO:0000313" key="8">
    <source>
        <dbReference type="Proteomes" id="UP000019678"/>
    </source>
</evidence>
<keyword evidence="5 6" id="KW-0472">Membrane</keyword>
<reference evidence="7 8" key="1">
    <citation type="submission" date="2013-05" db="EMBL/GenBank/DDBJ databases">
        <title>Genome assembly of Chondromyces apiculatus DSM 436.</title>
        <authorList>
            <person name="Sharma G."/>
            <person name="Khatri I."/>
            <person name="Kaur C."/>
            <person name="Mayilraj S."/>
            <person name="Subramanian S."/>
        </authorList>
    </citation>
    <scope>NUCLEOTIDE SEQUENCE [LARGE SCALE GENOMIC DNA]</scope>
    <source>
        <strain evidence="7 8">DSM 436</strain>
    </source>
</reference>
<sequence length="241" mass="26028">MRGALLVARRELSAYLRSLLGYIVAAGALLIEGIYFQAYGLGSGPKLSAEVLLRFLDGTCVVTMVAALILSMRLLAGEREHGTLVLLRTAPIRDGEIIAGKFLAAFTLIVLMTATTVYMPLLIFVNGKVSVGHILTGYAGVLLAGGAALAIGIFASTLASNQVVAVISGAALIVTMALLFWVARVTEPPVNDFLFALNLYPQRQRPFLNGVLRLENVLYYVAVAYFFLLAATHTLRARRWR</sequence>
<feature type="transmembrane region" description="Helical" evidence="6">
    <location>
        <begin position="20"/>
        <end position="39"/>
    </location>
</feature>
<dbReference type="AlphaFoldDB" id="A0A017T7P6"/>
<feature type="transmembrane region" description="Helical" evidence="6">
    <location>
        <begin position="217"/>
        <end position="235"/>
    </location>
</feature>
<evidence type="ECO:0000256" key="1">
    <source>
        <dbReference type="ARBA" id="ARBA00004651"/>
    </source>
</evidence>
<dbReference type="EMBL" id="ASRX01000025">
    <property type="protein sequence ID" value="EYF05293.1"/>
    <property type="molecule type" value="Genomic_DNA"/>
</dbReference>
<evidence type="ECO:0000256" key="4">
    <source>
        <dbReference type="ARBA" id="ARBA00022989"/>
    </source>
</evidence>
<protein>
    <submittedName>
        <fullName evidence="7">Uncharacterized protein</fullName>
    </submittedName>
</protein>
<keyword evidence="8" id="KW-1185">Reference proteome</keyword>
<dbReference type="InterPro" id="IPR051449">
    <property type="entry name" value="ABC-2_transporter_component"/>
</dbReference>
<organism evidence="7 8">
    <name type="scientific">Chondromyces apiculatus DSM 436</name>
    <dbReference type="NCBI Taxonomy" id="1192034"/>
    <lineage>
        <taxon>Bacteria</taxon>
        <taxon>Pseudomonadati</taxon>
        <taxon>Myxococcota</taxon>
        <taxon>Polyangia</taxon>
        <taxon>Polyangiales</taxon>
        <taxon>Polyangiaceae</taxon>
        <taxon>Chondromyces</taxon>
    </lineage>
</organism>
<keyword evidence="4 6" id="KW-1133">Transmembrane helix</keyword>
<dbReference type="GO" id="GO:0140359">
    <property type="term" value="F:ABC-type transporter activity"/>
    <property type="evidence" value="ECO:0007669"/>
    <property type="project" value="InterPro"/>
</dbReference>
<dbReference type="STRING" id="1192034.CAP_3434"/>
<evidence type="ECO:0000256" key="2">
    <source>
        <dbReference type="ARBA" id="ARBA00022475"/>
    </source>
</evidence>
<feature type="transmembrane region" description="Helical" evidence="6">
    <location>
        <begin position="51"/>
        <end position="76"/>
    </location>
</feature>
<keyword evidence="3 6" id="KW-0812">Transmembrane</keyword>
<comment type="subcellular location">
    <subcellularLocation>
        <location evidence="1">Cell membrane</location>
        <topology evidence="1">Multi-pass membrane protein</topology>
    </subcellularLocation>
</comment>
<gene>
    <name evidence="7" type="ORF">CAP_3434</name>
</gene>
<proteinExistence type="predicted"/>
<dbReference type="Pfam" id="PF12679">
    <property type="entry name" value="ABC2_membrane_2"/>
    <property type="match status" value="1"/>
</dbReference>
<dbReference type="OrthoDB" id="9794512at2"/>